<keyword evidence="2" id="KW-1185">Reference proteome</keyword>
<organism evidence="1 2">
    <name type="scientific">Paramecium primaurelia</name>
    <dbReference type="NCBI Taxonomy" id="5886"/>
    <lineage>
        <taxon>Eukaryota</taxon>
        <taxon>Sar</taxon>
        <taxon>Alveolata</taxon>
        <taxon>Ciliophora</taxon>
        <taxon>Intramacronucleata</taxon>
        <taxon>Oligohymenophorea</taxon>
        <taxon>Peniculida</taxon>
        <taxon>Parameciidae</taxon>
        <taxon>Paramecium</taxon>
    </lineage>
</organism>
<comment type="caution">
    <text evidence="1">The sequence shown here is derived from an EMBL/GenBank/DDBJ whole genome shotgun (WGS) entry which is preliminary data.</text>
</comment>
<name>A0A8S1QMC8_PARPR</name>
<evidence type="ECO:0000313" key="2">
    <source>
        <dbReference type="Proteomes" id="UP000688137"/>
    </source>
</evidence>
<dbReference type="EMBL" id="CAJJDM010000187">
    <property type="protein sequence ID" value="CAD8116722.1"/>
    <property type="molecule type" value="Genomic_DNA"/>
</dbReference>
<gene>
    <name evidence="1" type="ORF">PPRIM_AZ9-3.1.T1780007</name>
</gene>
<proteinExistence type="predicted"/>
<dbReference type="Proteomes" id="UP000688137">
    <property type="component" value="Unassembled WGS sequence"/>
</dbReference>
<protein>
    <submittedName>
        <fullName evidence="1">Uncharacterized protein</fullName>
    </submittedName>
</protein>
<sequence>MEHKEMLMELQNLKIKKYADITYILIECSSRLKSYTSEGVKCLVKVICKSFKTQSVCSFANDTERASFFWVAVNGSGICRIKVCFDIPKRKTVQASQRYQIEFQIELLAFSEPINQHKQKKLLEIPQSI</sequence>
<reference evidence="1" key="1">
    <citation type="submission" date="2021-01" db="EMBL/GenBank/DDBJ databases">
        <authorList>
            <consortium name="Genoscope - CEA"/>
            <person name="William W."/>
        </authorList>
    </citation>
    <scope>NUCLEOTIDE SEQUENCE</scope>
</reference>
<evidence type="ECO:0000313" key="1">
    <source>
        <dbReference type="EMBL" id="CAD8116722.1"/>
    </source>
</evidence>
<dbReference type="AlphaFoldDB" id="A0A8S1QMC8"/>
<accession>A0A8S1QMC8</accession>